<evidence type="ECO:0000256" key="1">
    <source>
        <dbReference type="SAM" id="MobiDB-lite"/>
    </source>
</evidence>
<keyword evidence="4" id="KW-1185">Reference proteome</keyword>
<feature type="region of interest" description="Disordered" evidence="1">
    <location>
        <begin position="42"/>
        <end position="68"/>
    </location>
</feature>
<evidence type="ECO:0000313" key="3">
    <source>
        <dbReference type="EMBL" id="CAE8604481.1"/>
    </source>
</evidence>
<comment type="caution">
    <text evidence="3">The sequence shown here is derived from an EMBL/GenBank/DDBJ whole genome shotgun (WGS) entry which is preliminary data.</text>
</comment>
<dbReference type="AlphaFoldDB" id="A0A813EZU2"/>
<protein>
    <recommendedName>
        <fullName evidence="2">G domain-containing protein</fullName>
    </recommendedName>
</protein>
<accession>A0A813EZU2</accession>
<evidence type="ECO:0000259" key="2">
    <source>
        <dbReference type="Pfam" id="PF01926"/>
    </source>
</evidence>
<dbReference type="Proteomes" id="UP000654075">
    <property type="component" value="Unassembled WGS sequence"/>
</dbReference>
<dbReference type="SUPFAM" id="SSF52540">
    <property type="entry name" value="P-loop containing nucleoside triphosphate hydrolases"/>
    <property type="match status" value="1"/>
</dbReference>
<dbReference type="GO" id="GO:0005525">
    <property type="term" value="F:GTP binding"/>
    <property type="evidence" value="ECO:0007669"/>
    <property type="project" value="InterPro"/>
</dbReference>
<dbReference type="InterPro" id="IPR006073">
    <property type="entry name" value="GTP-bd"/>
</dbReference>
<dbReference type="InterPro" id="IPR027417">
    <property type="entry name" value="P-loop_NTPase"/>
</dbReference>
<proteinExistence type="predicted"/>
<dbReference type="Pfam" id="PF01926">
    <property type="entry name" value="MMR_HSR1"/>
    <property type="match status" value="1"/>
</dbReference>
<feature type="non-terminal residue" evidence="3">
    <location>
        <position position="1"/>
    </location>
</feature>
<evidence type="ECO:0000313" key="4">
    <source>
        <dbReference type="Proteomes" id="UP000654075"/>
    </source>
</evidence>
<gene>
    <name evidence="3" type="ORF">PGLA1383_LOCUS22641</name>
</gene>
<sequence>YNTGLPRGFTKRRADITAPKAIKDFVELHHLGNVKLRKLPRGEKRPAIFSGSDPAHDGGKDAGDDGTSDVLGRMAVAVHKGFLRQRACAHPGGLKGVRGSFPLAERPEVAFIGCSNVGKSSLMNSITRTMKLAEAK</sequence>
<dbReference type="EMBL" id="CAJNNV010016506">
    <property type="protein sequence ID" value="CAE8604481.1"/>
    <property type="molecule type" value="Genomic_DNA"/>
</dbReference>
<dbReference type="Gene3D" id="3.40.50.300">
    <property type="entry name" value="P-loop containing nucleotide triphosphate hydrolases"/>
    <property type="match status" value="1"/>
</dbReference>
<dbReference type="OrthoDB" id="421398at2759"/>
<feature type="non-terminal residue" evidence="3">
    <location>
        <position position="136"/>
    </location>
</feature>
<feature type="compositionally biased region" description="Basic and acidic residues" evidence="1">
    <location>
        <begin position="54"/>
        <end position="63"/>
    </location>
</feature>
<name>A0A813EZU2_POLGL</name>
<reference evidence="3" key="1">
    <citation type="submission" date="2021-02" db="EMBL/GenBank/DDBJ databases">
        <authorList>
            <person name="Dougan E. K."/>
            <person name="Rhodes N."/>
            <person name="Thang M."/>
            <person name="Chan C."/>
        </authorList>
    </citation>
    <scope>NUCLEOTIDE SEQUENCE</scope>
</reference>
<feature type="domain" description="G" evidence="2">
    <location>
        <begin position="108"/>
        <end position="131"/>
    </location>
</feature>
<organism evidence="3 4">
    <name type="scientific">Polarella glacialis</name>
    <name type="common">Dinoflagellate</name>
    <dbReference type="NCBI Taxonomy" id="89957"/>
    <lineage>
        <taxon>Eukaryota</taxon>
        <taxon>Sar</taxon>
        <taxon>Alveolata</taxon>
        <taxon>Dinophyceae</taxon>
        <taxon>Suessiales</taxon>
        <taxon>Suessiaceae</taxon>
        <taxon>Polarella</taxon>
    </lineage>
</organism>